<evidence type="ECO:0000256" key="6">
    <source>
        <dbReference type="ARBA" id="ARBA00022692"/>
    </source>
</evidence>
<keyword evidence="13 14" id="KW-0998">Cell outer membrane</keyword>
<keyword evidence="3 14" id="KW-0813">Transport</keyword>
<dbReference type="CDD" id="cd01347">
    <property type="entry name" value="ligand_gated_channel"/>
    <property type="match status" value="1"/>
</dbReference>
<dbReference type="SUPFAM" id="SSF56935">
    <property type="entry name" value="Porins"/>
    <property type="match status" value="1"/>
</dbReference>
<dbReference type="KEGG" id="otk:C6570_10845"/>
<dbReference type="AlphaFoldDB" id="A0A2S0MFQ7"/>
<dbReference type="Gene3D" id="2.40.170.20">
    <property type="entry name" value="TonB-dependent receptor, beta-barrel domain"/>
    <property type="match status" value="1"/>
</dbReference>
<sequence>MRPSMRQPTFTYPSVHRLFRRVTFTRSVLAGAAHLALVSVAVGGLAAAPMPAHAQAASRSYEIPAGSLDEALTRFGSAAGILLSFPADLTKGRASPGLRGSFTVDTGLAALLANTGLQAVRQGDGSYQLRSVAAAPAAAASASVARGAEADAGTLPAVTVSAPAARPGDLPEAYAGGQVASGGRVGLLGNKDFMTTPFNSISYTDDYVQNLQADQLSRVIALTDPSVFNNGATGMLSDSFTLRGFNVATSDVAYGGMYGLIPYWRVTPELAERVEVLKGPSALLNGMPPGGSVGGTINLVPKHAGDVPLARVTTTYTSDAQLGVHADVGRRFGANQELGIRVNGLWREGDTAVDHQSKSAKLAALGLDWRTDRVRLSADVYSNDDHTRGLNRGVSLAPGVAVPRPPKPSTLLAPDWTFGTTKDHAILLRGEVDVTRNITAYAAYGHGKTDFDALASSTYTIINAAGDYRNNFAHQRSIFDKDTAEIGARAKFATGGVGHELALTATYYKHNNQFGFLRNMLAQDYLTNIYQPVWGPSVSTAYSQAAIPRTGALRTSSFGIADTLSFAQDAVQLTLGARRQNVVSDTFDGSTGARTARYDAGATSPAAAVLVKVSNRVSVYGNYIEGLSQGGTAPGTAANAGEVFPPFKSKQKEVGVKVDMGGFASTLSLFEITRPGAYTDPVSNLYSFGGEQRNRGLELGFFGEATRGLRLLGGIAYTEAKMTKTAGGVNQGRYATALPKWQAKLGVEWDVPALPGLTLTGNALSMSKQYINADNSLSVPGRTVFDLGARYALRVADRPVTLRAAVLNVANKAYWAGSLASGTGAPRTFQLSASVDF</sequence>
<comment type="subcellular location">
    <subcellularLocation>
        <location evidence="1 14">Cell outer membrane</location>
        <topology evidence="1 14">Multi-pass membrane protein</topology>
    </subcellularLocation>
</comment>
<gene>
    <name evidence="18" type="ORF">C6570_10845</name>
</gene>
<evidence type="ECO:0000256" key="15">
    <source>
        <dbReference type="PROSITE-ProRule" id="PRU10144"/>
    </source>
</evidence>
<dbReference type="InterPro" id="IPR039426">
    <property type="entry name" value="TonB-dep_rcpt-like"/>
</dbReference>
<dbReference type="EMBL" id="CP027666">
    <property type="protein sequence ID" value="AVO34666.1"/>
    <property type="molecule type" value="Genomic_DNA"/>
</dbReference>
<keyword evidence="11 14" id="KW-0472">Membrane</keyword>
<dbReference type="GO" id="GO:0038023">
    <property type="term" value="F:signaling receptor activity"/>
    <property type="evidence" value="ECO:0007669"/>
    <property type="project" value="InterPro"/>
</dbReference>
<dbReference type="Pfam" id="PF07715">
    <property type="entry name" value="Plug"/>
    <property type="match status" value="1"/>
</dbReference>
<evidence type="ECO:0000256" key="16">
    <source>
        <dbReference type="RuleBase" id="RU003357"/>
    </source>
</evidence>
<comment type="similarity">
    <text evidence="2 14 16">Belongs to the TonB-dependent receptor family.</text>
</comment>
<name>A0A2S0MFQ7_9BURK</name>
<accession>A0A2S0MFQ7</accession>
<evidence type="ECO:0000259" key="17">
    <source>
        <dbReference type="SMART" id="SM00965"/>
    </source>
</evidence>
<keyword evidence="8" id="KW-0408">Iron</keyword>
<dbReference type="InterPro" id="IPR000531">
    <property type="entry name" value="Beta-barrel_TonB"/>
</dbReference>
<dbReference type="InterPro" id="IPR010917">
    <property type="entry name" value="TonB_rcpt_CS"/>
</dbReference>
<keyword evidence="4 14" id="KW-1134">Transmembrane beta strand</keyword>
<reference evidence="18 19" key="1">
    <citation type="submission" date="2018-03" db="EMBL/GenBank/DDBJ databases">
        <title>Genome sequencing of Ottowia sp.</title>
        <authorList>
            <person name="Kim S.-J."/>
            <person name="Heo J."/>
            <person name="Kwon S.-W."/>
        </authorList>
    </citation>
    <scope>NUCLEOTIDE SEQUENCE [LARGE SCALE GENOMIC DNA]</scope>
    <source>
        <strain evidence="18 19">KADR8-3</strain>
    </source>
</reference>
<dbReference type="InterPro" id="IPR012910">
    <property type="entry name" value="Plug_dom"/>
</dbReference>
<dbReference type="GO" id="GO:0015344">
    <property type="term" value="F:siderophore uptake transmembrane transporter activity"/>
    <property type="evidence" value="ECO:0007669"/>
    <property type="project" value="TreeGrafter"/>
</dbReference>
<keyword evidence="19" id="KW-1185">Reference proteome</keyword>
<dbReference type="GO" id="GO:0009279">
    <property type="term" value="C:cell outer membrane"/>
    <property type="evidence" value="ECO:0007669"/>
    <property type="project" value="UniProtKB-SubCell"/>
</dbReference>
<evidence type="ECO:0000256" key="9">
    <source>
        <dbReference type="ARBA" id="ARBA00023065"/>
    </source>
</evidence>
<evidence type="ECO:0000256" key="8">
    <source>
        <dbReference type="ARBA" id="ARBA00023004"/>
    </source>
</evidence>
<keyword evidence="10 16" id="KW-0798">TonB box</keyword>
<evidence type="ECO:0000256" key="10">
    <source>
        <dbReference type="ARBA" id="ARBA00023077"/>
    </source>
</evidence>
<evidence type="ECO:0000256" key="2">
    <source>
        <dbReference type="ARBA" id="ARBA00009810"/>
    </source>
</evidence>
<evidence type="ECO:0000256" key="1">
    <source>
        <dbReference type="ARBA" id="ARBA00004571"/>
    </source>
</evidence>
<evidence type="ECO:0000256" key="7">
    <source>
        <dbReference type="ARBA" id="ARBA00022729"/>
    </source>
</evidence>
<dbReference type="PROSITE" id="PS01156">
    <property type="entry name" value="TONB_DEPENDENT_REC_2"/>
    <property type="match status" value="1"/>
</dbReference>
<dbReference type="InterPro" id="IPR036942">
    <property type="entry name" value="Beta-barrel_TonB_sf"/>
</dbReference>
<proteinExistence type="inferred from homology"/>
<evidence type="ECO:0000256" key="12">
    <source>
        <dbReference type="ARBA" id="ARBA00023170"/>
    </source>
</evidence>
<evidence type="ECO:0000313" key="18">
    <source>
        <dbReference type="EMBL" id="AVO34666.1"/>
    </source>
</evidence>
<dbReference type="OrthoDB" id="8732650at2"/>
<keyword evidence="12 18" id="KW-0675">Receptor</keyword>
<dbReference type="PANTHER" id="PTHR32552">
    <property type="entry name" value="FERRICHROME IRON RECEPTOR-RELATED"/>
    <property type="match status" value="1"/>
</dbReference>
<evidence type="ECO:0000313" key="19">
    <source>
        <dbReference type="Proteomes" id="UP000239709"/>
    </source>
</evidence>
<dbReference type="InterPro" id="IPR010105">
    <property type="entry name" value="TonB_sidphr_rcpt"/>
</dbReference>
<dbReference type="NCBIfam" id="TIGR01783">
    <property type="entry name" value="TonB-siderophor"/>
    <property type="match status" value="1"/>
</dbReference>
<evidence type="ECO:0000256" key="3">
    <source>
        <dbReference type="ARBA" id="ARBA00022448"/>
    </source>
</evidence>
<feature type="short sequence motif" description="TonB C-terminal box" evidence="15">
    <location>
        <begin position="820"/>
        <end position="837"/>
    </location>
</feature>
<evidence type="ECO:0000256" key="13">
    <source>
        <dbReference type="ARBA" id="ARBA00023237"/>
    </source>
</evidence>
<dbReference type="Gene3D" id="3.55.50.30">
    <property type="match status" value="1"/>
</dbReference>
<dbReference type="PROSITE" id="PS52016">
    <property type="entry name" value="TONB_DEPENDENT_REC_3"/>
    <property type="match status" value="1"/>
</dbReference>
<evidence type="ECO:0000256" key="4">
    <source>
        <dbReference type="ARBA" id="ARBA00022452"/>
    </source>
</evidence>
<evidence type="ECO:0000256" key="14">
    <source>
        <dbReference type="PROSITE-ProRule" id="PRU01360"/>
    </source>
</evidence>
<keyword evidence="6 14" id="KW-0812">Transmembrane</keyword>
<dbReference type="SMART" id="SM00965">
    <property type="entry name" value="STN"/>
    <property type="match status" value="1"/>
</dbReference>
<evidence type="ECO:0000256" key="5">
    <source>
        <dbReference type="ARBA" id="ARBA00022496"/>
    </source>
</evidence>
<dbReference type="Proteomes" id="UP000239709">
    <property type="component" value="Chromosome"/>
</dbReference>
<evidence type="ECO:0000256" key="11">
    <source>
        <dbReference type="ARBA" id="ARBA00023136"/>
    </source>
</evidence>
<keyword evidence="9" id="KW-0406">Ion transport</keyword>
<protein>
    <submittedName>
        <fullName evidence="18">TonB-dependent siderophore receptor</fullName>
    </submittedName>
</protein>
<organism evidence="18 19">
    <name type="scientific">Ottowia oryzae</name>
    <dbReference type="NCBI Taxonomy" id="2109914"/>
    <lineage>
        <taxon>Bacteria</taxon>
        <taxon>Pseudomonadati</taxon>
        <taxon>Pseudomonadota</taxon>
        <taxon>Betaproteobacteria</taxon>
        <taxon>Burkholderiales</taxon>
        <taxon>Comamonadaceae</taxon>
        <taxon>Ottowia</taxon>
    </lineage>
</organism>
<dbReference type="Gene3D" id="2.170.130.10">
    <property type="entry name" value="TonB-dependent receptor, plug domain"/>
    <property type="match status" value="1"/>
</dbReference>
<keyword evidence="5" id="KW-0410">Iron transport</keyword>
<dbReference type="InterPro" id="IPR037066">
    <property type="entry name" value="Plug_dom_sf"/>
</dbReference>
<dbReference type="Pfam" id="PF00593">
    <property type="entry name" value="TonB_dep_Rec_b-barrel"/>
    <property type="match status" value="1"/>
</dbReference>
<keyword evidence="7" id="KW-0732">Signal</keyword>
<dbReference type="PANTHER" id="PTHR32552:SF82">
    <property type="entry name" value="FCUA PROTEIN"/>
    <property type="match status" value="1"/>
</dbReference>
<dbReference type="InterPro" id="IPR011662">
    <property type="entry name" value="Secretin/TonB_short_N"/>
</dbReference>
<dbReference type="GO" id="GO:0015891">
    <property type="term" value="P:siderophore transport"/>
    <property type="evidence" value="ECO:0007669"/>
    <property type="project" value="InterPro"/>
</dbReference>
<dbReference type="Pfam" id="PF07660">
    <property type="entry name" value="STN"/>
    <property type="match status" value="1"/>
</dbReference>
<feature type="domain" description="Secretin/TonB short N-terminal" evidence="17">
    <location>
        <begin position="81"/>
        <end position="132"/>
    </location>
</feature>